<dbReference type="Proteomes" id="UP001254848">
    <property type="component" value="Unassembled WGS sequence"/>
</dbReference>
<dbReference type="RefSeq" id="WP_413781510.1">
    <property type="nucleotide sequence ID" value="NZ_JAUOZS010000001.1"/>
</dbReference>
<organism evidence="1 2">
    <name type="scientific">Anaeroselena agilis</name>
    <dbReference type="NCBI Taxonomy" id="3063788"/>
    <lineage>
        <taxon>Bacteria</taxon>
        <taxon>Bacillati</taxon>
        <taxon>Bacillota</taxon>
        <taxon>Negativicutes</taxon>
        <taxon>Acetonemataceae</taxon>
        <taxon>Anaeroselena</taxon>
    </lineage>
</organism>
<dbReference type="EMBL" id="JAUOZS010000001">
    <property type="protein sequence ID" value="MDT8903048.1"/>
    <property type="molecule type" value="Genomic_DNA"/>
</dbReference>
<evidence type="ECO:0000313" key="2">
    <source>
        <dbReference type="Proteomes" id="UP001254848"/>
    </source>
</evidence>
<keyword evidence="2" id="KW-1185">Reference proteome</keyword>
<reference evidence="1 2" key="1">
    <citation type="submission" date="2023-07" db="EMBL/GenBank/DDBJ databases">
        <title>The novel representative of Negativicutes class, Anaeroselena agilis gen. nov. sp. nov.</title>
        <authorList>
            <person name="Prokofeva M.I."/>
            <person name="Elcheninov A.G."/>
            <person name="Klyukina A."/>
            <person name="Kublanov I.V."/>
            <person name="Frolov E.N."/>
            <person name="Podosokorskaya O.A."/>
        </authorList>
    </citation>
    <scope>NUCLEOTIDE SEQUENCE [LARGE SCALE GENOMIC DNA]</scope>
    <source>
        <strain evidence="1 2">4137-cl</strain>
    </source>
</reference>
<sequence>MNTLKFCETNLNIHESMAKVADKAKTEFTNVDISTEPCLGHCGQCAEMPIALANDQLVSGDTTHVLFERAKNIIGEREVAAPNVRK</sequence>
<protein>
    <submittedName>
        <fullName evidence="1">DUF1450 domain-containing protein</fullName>
    </submittedName>
</protein>
<evidence type="ECO:0000313" key="1">
    <source>
        <dbReference type="EMBL" id="MDT8903048.1"/>
    </source>
</evidence>
<dbReference type="Pfam" id="PF07293">
    <property type="entry name" value="DUF1450"/>
    <property type="match status" value="1"/>
</dbReference>
<gene>
    <name evidence="1" type="ORF">Q4T40_17575</name>
</gene>
<dbReference type="InterPro" id="IPR009910">
    <property type="entry name" value="DUF1450"/>
</dbReference>
<accession>A0ABU3P3E7</accession>
<name>A0ABU3P3E7_9FIRM</name>
<proteinExistence type="predicted"/>
<comment type="caution">
    <text evidence="1">The sequence shown here is derived from an EMBL/GenBank/DDBJ whole genome shotgun (WGS) entry which is preliminary data.</text>
</comment>